<feature type="domain" description="DUF1023" evidence="1">
    <location>
        <begin position="26"/>
        <end position="190"/>
    </location>
</feature>
<gene>
    <name evidence="2" type="ORF">Psi01_42970</name>
</gene>
<keyword evidence="3" id="KW-1185">Reference proteome</keyword>
<evidence type="ECO:0000313" key="2">
    <source>
        <dbReference type="EMBL" id="GIH93667.1"/>
    </source>
</evidence>
<name>A0A8J3SG11_9ACTN</name>
<organism evidence="2 3">
    <name type="scientific">Planobispora siamensis</name>
    <dbReference type="NCBI Taxonomy" id="936338"/>
    <lineage>
        <taxon>Bacteria</taxon>
        <taxon>Bacillati</taxon>
        <taxon>Actinomycetota</taxon>
        <taxon>Actinomycetes</taxon>
        <taxon>Streptosporangiales</taxon>
        <taxon>Streptosporangiaceae</taxon>
        <taxon>Planobispora</taxon>
    </lineage>
</organism>
<sequence>MVRPLLAAAVIATAVHLLNPQPSDDRIVKVYGDLGTAEHVAVIVPGSDTTAATFDGGRAKPYSTPGGAARALLEQARAMDPDARLAVVAWLGYGSPATFSLDVATEGAAVEGAPALRRYVSETLRGKRVSLLCHSYGSVVCAKAVPGTGVADTAVVGSPGLRVSSAAELGGTRLWAGSGATDWMRKVPKIRIGPLGFGPDPAGPDFGSHVFATGAAGHSDYFQPGSESLRNLTLIALGRTGEVSHA</sequence>
<protein>
    <recommendedName>
        <fullName evidence="1">DUF1023 domain-containing protein</fullName>
    </recommendedName>
</protein>
<dbReference type="AlphaFoldDB" id="A0A8J3SG11"/>
<evidence type="ECO:0000313" key="3">
    <source>
        <dbReference type="Proteomes" id="UP000619788"/>
    </source>
</evidence>
<comment type="caution">
    <text evidence="2">The sequence shown here is derived from an EMBL/GenBank/DDBJ whole genome shotgun (WGS) entry which is preliminary data.</text>
</comment>
<reference evidence="2 3" key="1">
    <citation type="submission" date="2021-01" db="EMBL/GenBank/DDBJ databases">
        <title>Whole genome shotgun sequence of Planobispora siamensis NBRC 107568.</title>
        <authorList>
            <person name="Komaki H."/>
            <person name="Tamura T."/>
        </authorList>
    </citation>
    <scope>NUCLEOTIDE SEQUENCE [LARGE SCALE GENOMIC DNA]</scope>
    <source>
        <strain evidence="2 3">NBRC 107568</strain>
    </source>
</reference>
<proteinExistence type="predicted"/>
<dbReference type="RefSeq" id="WP_204065838.1">
    <property type="nucleotide sequence ID" value="NZ_BOOJ01000034.1"/>
</dbReference>
<dbReference type="Pfam" id="PF06259">
    <property type="entry name" value="Abhydrolase_8"/>
    <property type="match status" value="1"/>
</dbReference>
<dbReference type="EMBL" id="BOOJ01000034">
    <property type="protein sequence ID" value="GIH93667.1"/>
    <property type="molecule type" value="Genomic_DNA"/>
</dbReference>
<dbReference type="InterPro" id="IPR010427">
    <property type="entry name" value="DUF1023"/>
</dbReference>
<dbReference type="Proteomes" id="UP000619788">
    <property type="component" value="Unassembled WGS sequence"/>
</dbReference>
<evidence type="ECO:0000259" key="1">
    <source>
        <dbReference type="Pfam" id="PF06259"/>
    </source>
</evidence>
<accession>A0A8J3SG11</accession>